<evidence type="ECO:0000256" key="1">
    <source>
        <dbReference type="SAM" id="MobiDB-lite"/>
    </source>
</evidence>
<evidence type="ECO:0000313" key="3">
    <source>
        <dbReference type="EMBL" id="CAB3781984.1"/>
    </source>
</evidence>
<keyword evidence="2" id="KW-0732">Signal</keyword>
<proteinExistence type="predicted"/>
<evidence type="ECO:0008006" key="5">
    <source>
        <dbReference type="Google" id="ProtNLM"/>
    </source>
</evidence>
<sequence>MRVSSRDAIAMVMGLTFALCMTACQKPGDSGATSGSAAPSEASGLLGSPASGLQSSPASGVLSNASEGK</sequence>
<dbReference type="RefSeq" id="WP_217478379.1">
    <property type="nucleotide sequence ID" value="NZ_CADIKM010000004.1"/>
</dbReference>
<reference evidence="3 4" key="1">
    <citation type="submission" date="2020-04" db="EMBL/GenBank/DDBJ databases">
        <authorList>
            <person name="De Canck E."/>
        </authorList>
    </citation>
    <scope>NUCLEOTIDE SEQUENCE [LARGE SCALE GENOMIC DNA]</scope>
    <source>
        <strain evidence="3 4">LMG 28138</strain>
    </source>
</reference>
<feature type="region of interest" description="Disordered" evidence="1">
    <location>
        <begin position="27"/>
        <end position="69"/>
    </location>
</feature>
<dbReference type="AlphaFoldDB" id="A0A6S7AYQ4"/>
<evidence type="ECO:0000256" key="2">
    <source>
        <dbReference type="SAM" id="SignalP"/>
    </source>
</evidence>
<accession>A0A6S7AYQ4</accession>
<name>A0A6S7AYQ4_9BURK</name>
<evidence type="ECO:0000313" key="4">
    <source>
        <dbReference type="Proteomes" id="UP000494115"/>
    </source>
</evidence>
<dbReference type="EMBL" id="CADIKM010000004">
    <property type="protein sequence ID" value="CAB3781984.1"/>
    <property type="molecule type" value="Genomic_DNA"/>
</dbReference>
<organism evidence="3 4">
    <name type="scientific">Pararobbsia alpina</name>
    <dbReference type="NCBI Taxonomy" id="621374"/>
    <lineage>
        <taxon>Bacteria</taxon>
        <taxon>Pseudomonadati</taxon>
        <taxon>Pseudomonadota</taxon>
        <taxon>Betaproteobacteria</taxon>
        <taxon>Burkholderiales</taxon>
        <taxon>Burkholderiaceae</taxon>
        <taxon>Pararobbsia</taxon>
    </lineage>
</organism>
<protein>
    <recommendedName>
        <fullName evidence="5">Lipoprotein</fullName>
    </recommendedName>
</protein>
<keyword evidence="4" id="KW-1185">Reference proteome</keyword>
<feature type="compositionally biased region" description="Polar residues" evidence="1">
    <location>
        <begin position="51"/>
        <end position="69"/>
    </location>
</feature>
<gene>
    <name evidence="3" type="ORF">LMG28138_01411</name>
</gene>
<feature type="signal peptide" evidence="2">
    <location>
        <begin position="1"/>
        <end position="23"/>
    </location>
</feature>
<feature type="chain" id="PRO_5028897600" description="Lipoprotein" evidence="2">
    <location>
        <begin position="24"/>
        <end position="69"/>
    </location>
</feature>
<dbReference type="Proteomes" id="UP000494115">
    <property type="component" value="Unassembled WGS sequence"/>
</dbReference>